<feature type="transmembrane region" description="Helical" evidence="6">
    <location>
        <begin position="103"/>
        <end position="125"/>
    </location>
</feature>
<proteinExistence type="inferred from homology"/>
<feature type="transmembrane region" description="Helical" evidence="6">
    <location>
        <begin position="77"/>
        <end position="97"/>
    </location>
</feature>
<gene>
    <name evidence="7" type="ORF">DMC30DRAFT_417187</name>
</gene>
<name>A0A5C5FTI0_9BASI</name>
<reference evidence="7 8" key="1">
    <citation type="submission" date="2019-03" db="EMBL/GenBank/DDBJ databases">
        <title>Rhodosporidium diobovatum UCD-FST 08-225 genome sequencing, assembly, and annotation.</title>
        <authorList>
            <person name="Fakankun I.U."/>
            <person name="Fristensky B."/>
            <person name="Levin D.B."/>
        </authorList>
    </citation>
    <scope>NUCLEOTIDE SEQUENCE [LARGE SCALE GENOMIC DNA]</scope>
    <source>
        <strain evidence="7 8">UCD-FST 08-225</strain>
    </source>
</reference>
<dbReference type="EMBL" id="SOZI01000073">
    <property type="protein sequence ID" value="TNY20207.1"/>
    <property type="molecule type" value="Genomic_DNA"/>
</dbReference>
<dbReference type="Proteomes" id="UP000311382">
    <property type="component" value="Unassembled WGS sequence"/>
</dbReference>
<dbReference type="PANTHER" id="PTHR31123">
    <property type="entry name" value="ACCUMULATION OF DYADS PROTEIN 2-RELATED"/>
    <property type="match status" value="1"/>
</dbReference>
<evidence type="ECO:0000313" key="8">
    <source>
        <dbReference type="Proteomes" id="UP000311382"/>
    </source>
</evidence>
<evidence type="ECO:0000256" key="1">
    <source>
        <dbReference type="ARBA" id="ARBA00004141"/>
    </source>
</evidence>
<dbReference type="InterPro" id="IPR051633">
    <property type="entry name" value="AceTr"/>
</dbReference>
<dbReference type="OrthoDB" id="3648309at2759"/>
<evidence type="ECO:0000256" key="5">
    <source>
        <dbReference type="ARBA" id="ARBA00023136"/>
    </source>
</evidence>
<accession>A0A5C5FTI0</accession>
<dbReference type="GO" id="GO:0015123">
    <property type="term" value="F:acetate transmembrane transporter activity"/>
    <property type="evidence" value="ECO:0007669"/>
    <property type="project" value="TreeGrafter"/>
</dbReference>
<feature type="transmembrane region" description="Helical" evidence="6">
    <location>
        <begin position="132"/>
        <end position="152"/>
    </location>
</feature>
<keyword evidence="5 6" id="KW-0472">Membrane</keyword>
<keyword evidence="8" id="KW-1185">Reference proteome</keyword>
<feature type="transmembrane region" description="Helical" evidence="6">
    <location>
        <begin position="229"/>
        <end position="253"/>
    </location>
</feature>
<evidence type="ECO:0000256" key="2">
    <source>
        <dbReference type="ARBA" id="ARBA00005587"/>
    </source>
</evidence>
<dbReference type="AlphaFoldDB" id="A0A5C5FTI0"/>
<keyword evidence="3 6" id="KW-0812">Transmembrane</keyword>
<evidence type="ECO:0000256" key="3">
    <source>
        <dbReference type="ARBA" id="ARBA00022692"/>
    </source>
</evidence>
<dbReference type="STRING" id="5288.A0A5C5FTI0"/>
<dbReference type="InterPro" id="IPR000791">
    <property type="entry name" value="Gpr1/Fun34/SatP-like"/>
</dbReference>
<keyword evidence="4 6" id="KW-1133">Transmembrane helix</keyword>
<feature type="transmembrane region" description="Helical" evidence="6">
    <location>
        <begin position="172"/>
        <end position="190"/>
    </location>
</feature>
<comment type="similarity">
    <text evidence="2">Belongs to the acetate uptake transporter (AceTr) (TC 2.A.96) family.</text>
</comment>
<evidence type="ECO:0000256" key="6">
    <source>
        <dbReference type="SAM" id="Phobius"/>
    </source>
</evidence>
<dbReference type="Pfam" id="PF01184">
    <property type="entry name" value="Gpr1_Fun34_YaaH"/>
    <property type="match status" value="1"/>
</dbReference>
<dbReference type="PANTHER" id="PTHR31123:SF4">
    <property type="entry name" value="PROTEIN ALCS"/>
    <property type="match status" value="1"/>
</dbReference>
<dbReference type="NCBIfam" id="NF038013">
    <property type="entry name" value="AceTr_1"/>
    <property type="match status" value="1"/>
</dbReference>
<dbReference type="GO" id="GO:0005886">
    <property type="term" value="C:plasma membrane"/>
    <property type="evidence" value="ECO:0007669"/>
    <property type="project" value="TreeGrafter"/>
</dbReference>
<comment type="caution">
    <text evidence="7">The sequence shown here is derived from an EMBL/GenBank/DDBJ whole genome shotgun (WGS) entry which is preliminary data.</text>
</comment>
<evidence type="ECO:0000313" key="7">
    <source>
        <dbReference type="EMBL" id="TNY20207.1"/>
    </source>
</evidence>
<sequence>MATQVTPPPLEKMGSPSTQHDLEAQHLGLMDTDGGASLRRQISVQLSPEQFERLYLQPGGAKAKGDLSKRFANPTPLGIASFLLCLTPFSCFLMGWVGTTTGAAASLVGAMLFVGGLGLTIAGLLEWVLGNTFSSVVFITFGGFWWSFGYLLDVTNDVATTLGAASADYNGGIAMYLTWWSVLVLIYLIASLRTNAVFVALFTFLEITFWLLVAIYIRLAKGNADIEMLLKAAGAFAFLTSAMGWYLELVLVLDCTGIPIKLPVGDMSSFMSRRRHAD</sequence>
<organism evidence="7 8">
    <name type="scientific">Rhodotorula diobovata</name>
    <dbReference type="NCBI Taxonomy" id="5288"/>
    <lineage>
        <taxon>Eukaryota</taxon>
        <taxon>Fungi</taxon>
        <taxon>Dikarya</taxon>
        <taxon>Basidiomycota</taxon>
        <taxon>Pucciniomycotina</taxon>
        <taxon>Microbotryomycetes</taxon>
        <taxon>Sporidiobolales</taxon>
        <taxon>Sporidiobolaceae</taxon>
        <taxon>Rhodotorula</taxon>
    </lineage>
</organism>
<feature type="transmembrane region" description="Helical" evidence="6">
    <location>
        <begin position="197"/>
        <end position="217"/>
    </location>
</feature>
<comment type="subcellular location">
    <subcellularLocation>
        <location evidence="1">Membrane</location>
        <topology evidence="1">Multi-pass membrane protein</topology>
    </subcellularLocation>
</comment>
<evidence type="ECO:0000256" key="4">
    <source>
        <dbReference type="ARBA" id="ARBA00022989"/>
    </source>
</evidence>
<protein>
    <submittedName>
        <fullName evidence="7">GPR1/FUN34/yaaH family-domain-containing protein</fullName>
    </submittedName>
</protein>